<gene>
    <name evidence="2" type="primary">Acey_s0009.g465</name>
    <name evidence="2" type="ORF">Y032_0009g465</name>
</gene>
<keyword evidence="1" id="KW-0472">Membrane</keyword>
<proteinExistence type="predicted"/>
<feature type="transmembrane region" description="Helical" evidence="1">
    <location>
        <begin position="48"/>
        <end position="65"/>
    </location>
</feature>
<evidence type="ECO:0000313" key="3">
    <source>
        <dbReference type="Proteomes" id="UP000024635"/>
    </source>
</evidence>
<dbReference type="EMBL" id="JARK01001345">
    <property type="protein sequence ID" value="EYC26998.1"/>
    <property type="molecule type" value="Genomic_DNA"/>
</dbReference>
<dbReference type="AlphaFoldDB" id="A0A016VJR8"/>
<reference evidence="3" key="1">
    <citation type="journal article" date="2015" name="Nat. Genet.">
        <title>The genome and transcriptome of the zoonotic hookworm Ancylostoma ceylanicum identify infection-specific gene families.</title>
        <authorList>
            <person name="Schwarz E.M."/>
            <person name="Hu Y."/>
            <person name="Antoshechkin I."/>
            <person name="Miller M.M."/>
            <person name="Sternberg P.W."/>
            <person name="Aroian R.V."/>
        </authorList>
    </citation>
    <scope>NUCLEOTIDE SEQUENCE</scope>
    <source>
        <strain evidence="3">HY135</strain>
    </source>
</reference>
<keyword evidence="3" id="KW-1185">Reference proteome</keyword>
<dbReference type="Proteomes" id="UP000024635">
    <property type="component" value="Unassembled WGS sequence"/>
</dbReference>
<keyword evidence="1" id="KW-0812">Transmembrane</keyword>
<evidence type="ECO:0000256" key="1">
    <source>
        <dbReference type="SAM" id="Phobius"/>
    </source>
</evidence>
<protein>
    <submittedName>
        <fullName evidence="2">Uncharacterized protein</fullName>
    </submittedName>
</protein>
<evidence type="ECO:0000313" key="2">
    <source>
        <dbReference type="EMBL" id="EYC26998.1"/>
    </source>
</evidence>
<keyword evidence="1" id="KW-1133">Transmembrane helix</keyword>
<accession>A0A016VJR8</accession>
<organism evidence="2 3">
    <name type="scientific">Ancylostoma ceylanicum</name>
    <dbReference type="NCBI Taxonomy" id="53326"/>
    <lineage>
        <taxon>Eukaryota</taxon>
        <taxon>Metazoa</taxon>
        <taxon>Ecdysozoa</taxon>
        <taxon>Nematoda</taxon>
        <taxon>Chromadorea</taxon>
        <taxon>Rhabditida</taxon>
        <taxon>Rhabditina</taxon>
        <taxon>Rhabditomorpha</taxon>
        <taxon>Strongyloidea</taxon>
        <taxon>Ancylostomatidae</taxon>
        <taxon>Ancylostomatinae</taxon>
        <taxon>Ancylostoma</taxon>
    </lineage>
</organism>
<sequence>MVSKVGVCSSEVYDSEQHEQVWAGIVAWSSRCYSRSPRLVFLTRNVRLRSYTLLLLFGTYFAQWLV</sequence>
<name>A0A016VJR8_9BILA</name>
<comment type="caution">
    <text evidence="2">The sequence shown here is derived from an EMBL/GenBank/DDBJ whole genome shotgun (WGS) entry which is preliminary data.</text>
</comment>